<keyword evidence="3" id="KW-0229">DNA integration</keyword>
<evidence type="ECO:0000259" key="7">
    <source>
        <dbReference type="PROSITE" id="PS51898"/>
    </source>
</evidence>
<dbReference type="AlphaFoldDB" id="A0A069ALM8"/>
<dbReference type="InterPro" id="IPR004107">
    <property type="entry name" value="Integrase_SAM-like_N"/>
</dbReference>
<dbReference type="InterPro" id="IPR011010">
    <property type="entry name" value="DNA_brk_join_enz"/>
</dbReference>
<dbReference type="PROSITE" id="PS51900">
    <property type="entry name" value="CB"/>
    <property type="match status" value="1"/>
</dbReference>
<dbReference type="InterPro" id="IPR010998">
    <property type="entry name" value="Integrase_recombinase_N"/>
</dbReference>
<dbReference type="GO" id="GO:0015074">
    <property type="term" value="P:DNA integration"/>
    <property type="evidence" value="ECO:0007669"/>
    <property type="project" value="UniProtKB-KW"/>
</dbReference>
<sequence length="388" mass="45574">MATKRANGEGSIGKYKDGWRSRIMIGYNEDGKPIRKEFYGKTQKEVKDKLDAYKKQYYLSSDISDDKITLEHWFYNWLFEYRIKDLKPKSFERYESIYRNYIKDTDLGNVKLKDLRVSHIQKYYNRLLDSNKSIPTIRQINTKLKTCLSEAEKQGLIQRNYCTMVNIPVEKKENKLEILTLEQQKSFIKAIDGHKLEVLFLLALGTGLRLGELLGLKWFDIDFKKSNLTVKRTLQRTYFIDKTGNRELKVLEQGPKTSNSYRTVPIPKDVLNKLKEHKVNQNTDILKAGELYINNNYVFCNELGIPIDDKRPLRNLRSILNSLNIEPIKFHGLRKTYATRLFENDFPPKTVQVLMGHYDISITLNIYTQVMEDKKVEAVEKLDKIFSL</sequence>
<feature type="domain" description="Tyr recombinase" evidence="7">
    <location>
        <begin position="174"/>
        <end position="380"/>
    </location>
</feature>
<dbReference type="GO" id="GO:0003677">
    <property type="term" value="F:DNA binding"/>
    <property type="evidence" value="ECO:0007669"/>
    <property type="project" value="UniProtKB-UniRule"/>
</dbReference>
<accession>A0A069ALM8</accession>
<dbReference type="InterPro" id="IPR013762">
    <property type="entry name" value="Integrase-like_cat_sf"/>
</dbReference>
<dbReference type="PANTHER" id="PTHR30349">
    <property type="entry name" value="PHAGE INTEGRASE-RELATED"/>
    <property type="match status" value="1"/>
</dbReference>
<reference evidence="9" key="1">
    <citation type="submission" date="2014-07" db="EMBL/GenBank/DDBJ databases">
        <authorList>
            <person name="Monot Marc"/>
        </authorList>
    </citation>
    <scope>NUCLEOTIDE SEQUENCE</scope>
    <source>
        <strain evidence="11">7032989</strain>
        <strain evidence="10">7032994</strain>
    </source>
</reference>
<keyword evidence="5" id="KW-0233">DNA recombination</keyword>
<dbReference type="EMBL" id="LK932765">
    <property type="protein sequence ID" value="CDS92913.1"/>
    <property type="molecule type" value="Genomic_DNA"/>
</dbReference>
<evidence type="ECO:0000256" key="4">
    <source>
        <dbReference type="ARBA" id="ARBA00023125"/>
    </source>
</evidence>
<feature type="domain" description="Core-binding (CB)" evidence="8">
    <location>
        <begin position="68"/>
        <end position="152"/>
    </location>
</feature>
<evidence type="ECO:0000313" key="11">
    <source>
        <dbReference type="EMBL" id="CDS92913.1"/>
    </source>
</evidence>
<protein>
    <submittedName>
        <fullName evidence="9">Phage integrase</fullName>
    </submittedName>
    <submittedName>
        <fullName evidence="10">Tyrosine recombinase XerC-like</fullName>
    </submittedName>
</protein>
<evidence type="ECO:0000256" key="1">
    <source>
        <dbReference type="ARBA" id="ARBA00003283"/>
    </source>
</evidence>
<dbReference type="Gene3D" id="1.10.443.10">
    <property type="entry name" value="Intergrase catalytic core"/>
    <property type="match status" value="1"/>
</dbReference>
<dbReference type="PROSITE" id="PS51898">
    <property type="entry name" value="TYR_RECOMBINASE"/>
    <property type="match status" value="1"/>
</dbReference>
<dbReference type="EMBL" id="LK932525">
    <property type="protein sequence ID" value="CDS89112.1"/>
    <property type="molecule type" value="Genomic_DNA"/>
</dbReference>
<name>A0A069ALM8_CLODI</name>
<evidence type="ECO:0000259" key="8">
    <source>
        <dbReference type="PROSITE" id="PS51900"/>
    </source>
</evidence>
<organism evidence="9">
    <name type="scientific">Clostridioides difficile</name>
    <name type="common">Peptoclostridium difficile</name>
    <dbReference type="NCBI Taxonomy" id="1496"/>
    <lineage>
        <taxon>Bacteria</taxon>
        <taxon>Bacillati</taxon>
        <taxon>Bacillota</taxon>
        <taxon>Clostridia</taxon>
        <taxon>Peptostreptococcales</taxon>
        <taxon>Peptostreptococcaceae</taxon>
        <taxon>Clostridioides</taxon>
    </lineage>
</organism>
<comment type="function">
    <text evidence="1">Site-specific tyrosine recombinase, which acts by catalyzing the cutting and rejoining of the recombining DNA molecules.</text>
</comment>
<dbReference type="PANTHER" id="PTHR30349:SF41">
    <property type="entry name" value="INTEGRASE_RECOMBINASE PROTEIN MJ0367-RELATED"/>
    <property type="match status" value="1"/>
</dbReference>
<evidence type="ECO:0000256" key="3">
    <source>
        <dbReference type="ARBA" id="ARBA00022908"/>
    </source>
</evidence>
<evidence type="ECO:0000256" key="2">
    <source>
        <dbReference type="ARBA" id="ARBA00008857"/>
    </source>
</evidence>
<evidence type="ECO:0000313" key="9">
    <source>
        <dbReference type="EMBL" id="CDS89112.1"/>
    </source>
</evidence>
<dbReference type="Gene3D" id="1.10.150.130">
    <property type="match status" value="1"/>
</dbReference>
<evidence type="ECO:0000313" key="10">
    <source>
        <dbReference type="EMBL" id="CDS89721.1"/>
    </source>
</evidence>
<proteinExistence type="inferred from homology"/>
<dbReference type="SUPFAM" id="SSF56349">
    <property type="entry name" value="DNA breaking-rejoining enzymes"/>
    <property type="match status" value="1"/>
</dbReference>
<keyword evidence="4 6" id="KW-0238">DNA-binding</keyword>
<gene>
    <name evidence="11" type="ORF">BN1095_1230011</name>
    <name evidence="9" type="ORF">BN1096_700347</name>
    <name evidence="10" type="ORF">BN1097_710345</name>
</gene>
<dbReference type="InterPro" id="IPR050090">
    <property type="entry name" value="Tyrosine_recombinase_XerCD"/>
</dbReference>
<dbReference type="Pfam" id="PF00589">
    <property type="entry name" value="Phage_integrase"/>
    <property type="match status" value="1"/>
</dbReference>
<dbReference type="EMBL" id="LK932411">
    <property type="protein sequence ID" value="CDS89721.1"/>
    <property type="molecule type" value="Genomic_DNA"/>
</dbReference>
<dbReference type="CDD" id="cd01189">
    <property type="entry name" value="INT_ICEBs1_C_like"/>
    <property type="match status" value="1"/>
</dbReference>
<evidence type="ECO:0000256" key="6">
    <source>
        <dbReference type="PROSITE-ProRule" id="PRU01248"/>
    </source>
</evidence>
<dbReference type="InterPro" id="IPR044068">
    <property type="entry name" value="CB"/>
</dbReference>
<evidence type="ECO:0000256" key="5">
    <source>
        <dbReference type="ARBA" id="ARBA00023172"/>
    </source>
</evidence>
<comment type="similarity">
    <text evidence="2">Belongs to the 'phage' integrase family.</text>
</comment>
<dbReference type="GO" id="GO:0006310">
    <property type="term" value="P:DNA recombination"/>
    <property type="evidence" value="ECO:0007669"/>
    <property type="project" value="UniProtKB-KW"/>
</dbReference>
<dbReference type="Pfam" id="PF14659">
    <property type="entry name" value="Phage_int_SAM_3"/>
    <property type="match status" value="1"/>
</dbReference>
<dbReference type="RefSeq" id="WP_021367099.1">
    <property type="nucleotide sequence ID" value="NZ_BBYB01000112.1"/>
</dbReference>
<dbReference type="InterPro" id="IPR002104">
    <property type="entry name" value="Integrase_catalytic"/>
</dbReference>